<evidence type="ECO:0000256" key="1">
    <source>
        <dbReference type="SAM" id="MobiDB-lite"/>
    </source>
</evidence>
<comment type="caution">
    <text evidence="2">The sequence shown here is derived from an EMBL/GenBank/DDBJ whole genome shotgun (WGS) entry which is preliminary data.</text>
</comment>
<accession>A0A5C7A5M7</accession>
<feature type="region of interest" description="Disordered" evidence="1">
    <location>
        <begin position="502"/>
        <end position="531"/>
    </location>
</feature>
<proteinExistence type="predicted"/>
<dbReference type="AlphaFoldDB" id="A0A5C7A5M7"/>
<dbReference type="Proteomes" id="UP000321903">
    <property type="component" value="Unassembled WGS sequence"/>
</dbReference>
<reference evidence="2 3" key="1">
    <citation type="submission" date="2019-08" db="EMBL/GenBank/DDBJ databases">
        <title>Genome sequence of Psychrobacter frigidicola ACAM304 (type strain).</title>
        <authorList>
            <person name="Bowman J.P."/>
        </authorList>
    </citation>
    <scope>NUCLEOTIDE SEQUENCE [LARGE SCALE GENOMIC DNA]</scope>
    <source>
        <strain evidence="2 3">ACAM 304</strain>
    </source>
</reference>
<evidence type="ECO:0000313" key="2">
    <source>
        <dbReference type="EMBL" id="TXD98498.1"/>
    </source>
</evidence>
<evidence type="ECO:0008006" key="4">
    <source>
        <dbReference type="Google" id="ProtNLM"/>
    </source>
</evidence>
<evidence type="ECO:0000313" key="3">
    <source>
        <dbReference type="Proteomes" id="UP000321903"/>
    </source>
</evidence>
<dbReference type="RefSeq" id="WP_147223018.1">
    <property type="nucleotide sequence ID" value="NZ_CAJGYY010000001.1"/>
</dbReference>
<keyword evidence="3" id="KW-1185">Reference proteome</keyword>
<dbReference type="EMBL" id="VORZ01000001">
    <property type="protein sequence ID" value="TXD98498.1"/>
    <property type="molecule type" value="Genomic_DNA"/>
</dbReference>
<protein>
    <recommendedName>
        <fullName evidence="4">GTPase</fullName>
    </recommendedName>
</protein>
<organism evidence="2 3">
    <name type="scientific">Psychrobacter frigidicola</name>
    <dbReference type="NCBI Taxonomy" id="45611"/>
    <lineage>
        <taxon>Bacteria</taxon>
        <taxon>Pseudomonadati</taxon>
        <taxon>Pseudomonadota</taxon>
        <taxon>Gammaproteobacteria</taxon>
        <taxon>Moraxellales</taxon>
        <taxon>Moraxellaceae</taxon>
        <taxon>Psychrobacter</taxon>
    </lineage>
</organism>
<dbReference type="OrthoDB" id="6645966at2"/>
<feature type="compositionally biased region" description="Basic and acidic residues" evidence="1">
    <location>
        <begin position="502"/>
        <end position="517"/>
    </location>
</feature>
<name>A0A5C7A5M7_9GAMM</name>
<gene>
    <name evidence="2" type="ORF">ES754_06230</name>
</gene>
<sequence>MNLSTFQAYLVSKAPLPTPPRHYLNGEEKQLLKWAASLPMQSEEDQASQLEKILTELSVADINDELRLRLMSIVMTATDRLIAALRKHYIYEVGPLSDSHLDLMDQVKSLYYLNVLVFDAIVRRESLALNYQQQQRAPSPSAWKRLMTPTRVPSFTLAVAIYQSLLTYQKLLCEKAICYQKPPLYMWSELNQLYHLACQYNLTQLELTPHVVTKQATSIHQLYCQVCLHSLLNVLAMRRASILLIQRLIPEWAVHINATLEPQTQTRVFINLRSDNPPEYLTALTPLNPYEEDQDCLFIELEPLATYLRQRQHELLAADKNLTEYRLVTKILMAITHRYIARQTTTLSKYSPKKRATVITGFNDIHYRVAGNRSLMHMIAPQDLPVEYLPRYDTAPRKDAIPPVFEIEVQESTETMSHFRTLRLLTVQDIVAQQGVANAGFNKTKKETNINGPLIPSLTEIFEPITIEEAKQASDSVFDSFLATAPPRLQIMSLFLLSNHRDSENQEAKNKEPENKEHKNKKSNPQGNDKEHWSLGMVRWLTIDEEYIEVEGQILGHAPKACALRLDNRDSRSQSFIPALLLAAEDTLQTTSSLLVPSYHFKTDDKVIIRLNDQQQRLRLQRSLLNTEEFTQYEVIRL</sequence>